<proteinExistence type="predicted"/>
<name>X6MN05_RETFI</name>
<comment type="caution">
    <text evidence="3">The sequence shown here is derived from an EMBL/GenBank/DDBJ whole genome shotgun (WGS) entry which is preliminary data.</text>
</comment>
<feature type="region of interest" description="Disordered" evidence="1">
    <location>
        <begin position="1"/>
        <end position="20"/>
    </location>
</feature>
<dbReference type="Proteomes" id="UP000023152">
    <property type="component" value="Unassembled WGS sequence"/>
</dbReference>
<evidence type="ECO:0000256" key="1">
    <source>
        <dbReference type="SAM" id="MobiDB-lite"/>
    </source>
</evidence>
<dbReference type="OrthoDB" id="2130750at2759"/>
<feature type="compositionally biased region" description="Basic and acidic residues" evidence="1">
    <location>
        <begin position="1"/>
        <end position="10"/>
    </location>
</feature>
<accession>X6MN05</accession>
<evidence type="ECO:0000259" key="2">
    <source>
        <dbReference type="Pfam" id="PF01302"/>
    </source>
</evidence>
<dbReference type="EMBL" id="ASPP01019326">
    <property type="protein sequence ID" value="ETO15249.1"/>
    <property type="molecule type" value="Genomic_DNA"/>
</dbReference>
<dbReference type="Gene3D" id="2.30.30.190">
    <property type="entry name" value="CAP Gly-rich-like domain"/>
    <property type="match status" value="1"/>
</dbReference>
<evidence type="ECO:0000313" key="4">
    <source>
        <dbReference type="Proteomes" id="UP000023152"/>
    </source>
</evidence>
<evidence type="ECO:0000313" key="3">
    <source>
        <dbReference type="EMBL" id="ETO15249.1"/>
    </source>
</evidence>
<feature type="domain" description="CAP-Gly" evidence="2">
    <location>
        <begin position="149"/>
        <end position="190"/>
    </location>
</feature>
<dbReference type="InterPro" id="IPR000938">
    <property type="entry name" value="CAP-Gly_domain"/>
</dbReference>
<reference evidence="3 4" key="1">
    <citation type="journal article" date="2013" name="Curr. Biol.">
        <title>The Genome of the Foraminiferan Reticulomyxa filosa.</title>
        <authorList>
            <person name="Glockner G."/>
            <person name="Hulsmann N."/>
            <person name="Schleicher M."/>
            <person name="Noegel A.A."/>
            <person name="Eichinger L."/>
            <person name="Gallinger C."/>
            <person name="Pawlowski J."/>
            <person name="Sierra R."/>
            <person name="Euteneuer U."/>
            <person name="Pillet L."/>
            <person name="Moustafa A."/>
            <person name="Platzer M."/>
            <person name="Groth M."/>
            <person name="Szafranski K."/>
            <person name="Schliwa M."/>
        </authorList>
    </citation>
    <scope>NUCLEOTIDE SEQUENCE [LARGE SCALE GENOMIC DNA]</scope>
</reference>
<dbReference type="Pfam" id="PF01302">
    <property type="entry name" value="CAP_GLY"/>
    <property type="match status" value="1"/>
</dbReference>
<keyword evidence="4" id="KW-1185">Reference proteome</keyword>
<dbReference type="SUPFAM" id="SSF74924">
    <property type="entry name" value="Cap-Gly domain"/>
    <property type="match status" value="1"/>
</dbReference>
<dbReference type="InterPro" id="IPR036859">
    <property type="entry name" value="CAP-Gly_dom_sf"/>
</dbReference>
<protein>
    <recommendedName>
        <fullName evidence="2">CAP-Gly domain-containing protein</fullName>
    </recommendedName>
</protein>
<organism evidence="3 4">
    <name type="scientific">Reticulomyxa filosa</name>
    <dbReference type="NCBI Taxonomy" id="46433"/>
    <lineage>
        <taxon>Eukaryota</taxon>
        <taxon>Sar</taxon>
        <taxon>Rhizaria</taxon>
        <taxon>Retaria</taxon>
        <taxon>Foraminifera</taxon>
        <taxon>Monothalamids</taxon>
        <taxon>Reticulomyxidae</taxon>
        <taxon>Reticulomyxa</taxon>
    </lineage>
</organism>
<gene>
    <name evidence="3" type="ORF">RFI_22115</name>
</gene>
<sequence length="218" mass="25090">MQQLPKKKENNQYVPNTPKTTLFEKEMLPSRPKQMRLPIVISPDIDNIQIGVVNLSSQSREDIHFFVVSFNLFSRIMDSEKQSIIKLAMIQFGVKLKNFSLLELSPMGKRCDTEYDKTEEKSQVNVHTINQVIFIIDLLPLQQKYLGKVVKYCGKSEKFVGVELNEWNENADDGSKNGKWYFNCKTGRGLKDLGKEELSKNIEKLQVNDRIEIAAGLF</sequence>
<feature type="compositionally biased region" description="Polar residues" evidence="1">
    <location>
        <begin position="11"/>
        <end position="20"/>
    </location>
</feature>
<dbReference type="AlphaFoldDB" id="X6MN05"/>